<reference evidence="2 3" key="1">
    <citation type="submission" date="2021-04" db="EMBL/GenBank/DDBJ databases">
        <authorList>
            <person name="Rodrigo-Torres L."/>
            <person name="Arahal R. D."/>
            <person name="Lucena T."/>
        </authorList>
    </citation>
    <scope>NUCLEOTIDE SEQUENCE [LARGE SCALE GENOMIC DNA]</scope>
    <source>
        <strain evidence="2 3">CECT 30171</strain>
    </source>
</reference>
<proteinExistence type="predicted"/>
<name>A0ABN7QYH0_9GAMM</name>
<dbReference type="Proteomes" id="UP000680116">
    <property type="component" value="Chromosome"/>
</dbReference>
<accession>A0ABN7QYH0</accession>
<dbReference type="PANTHER" id="PTHR39335:SF1">
    <property type="entry name" value="BLL4220 PROTEIN"/>
    <property type="match status" value="1"/>
</dbReference>
<evidence type="ECO:0000256" key="1">
    <source>
        <dbReference type="SAM" id="MobiDB-lite"/>
    </source>
</evidence>
<dbReference type="InterPro" id="IPR005297">
    <property type="entry name" value="Lipoprotein_repeat"/>
</dbReference>
<dbReference type="Pfam" id="PF03640">
    <property type="entry name" value="Lipoprotein_15"/>
    <property type="match status" value="1"/>
</dbReference>
<evidence type="ECO:0008006" key="4">
    <source>
        <dbReference type="Google" id="ProtNLM"/>
    </source>
</evidence>
<organism evidence="2 3">
    <name type="scientific">Novilysobacter luteus</name>
    <dbReference type="NCBI Taxonomy" id="2822368"/>
    <lineage>
        <taxon>Bacteria</taxon>
        <taxon>Pseudomonadati</taxon>
        <taxon>Pseudomonadota</taxon>
        <taxon>Gammaproteobacteria</taxon>
        <taxon>Lysobacterales</taxon>
        <taxon>Lysobacteraceae</taxon>
        <taxon>Novilysobacter</taxon>
    </lineage>
</organism>
<sequence length="204" mass="21410">MNTHGAHVRPHHVVLAACVLVLPLVYGCQRDTDRPPMLTEGAETPSATADSGALVTQRTMTSDSLQVMSVGGPAPFVADSDRRAVYMLEGDTDGSGCSDDCLRQWAPVYAPTGEPDLGEGLAPALLDVVTRADGTRQMSYGGHPLYHYGGDTARGDVTGHDVRDTWGHWRLLTPQGQPVGEPVGALRSDGAEPPVSTPAPDGDG</sequence>
<dbReference type="EMBL" id="OU015430">
    <property type="protein sequence ID" value="CAG4973733.1"/>
    <property type="molecule type" value="Genomic_DNA"/>
</dbReference>
<evidence type="ECO:0000313" key="3">
    <source>
        <dbReference type="Proteomes" id="UP000680116"/>
    </source>
</evidence>
<gene>
    <name evidence="2" type="ORF">LYB30171_01514</name>
</gene>
<dbReference type="PANTHER" id="PTHR39335">
    <property type="entry name" value="BLL4220 PROTEIN"/>
    <property type="match status" value="1"/>
</dbReference>
<keyword evidence="3" id="KW-1185">Reference proteome</keyword>
<protein>
    <recommendedName>
        <fullName evidence="4">Lipoprotein with Yx(FWY)xxD motif</fullName>
    </recommendedName>
</protein>
<feature type="region of interest" description="Disordered" evidence="1">
    <location>
        <begin position="174"/>
        <end position="204"/>
    </location>
</feature>
<dbReference type="RefSeq" id="WP_215218121.1">
    <property type="nucleotide sequence ID" value="NZ_OU015430.1"/>
</dbReference>
<evidence type="ECO:0000313" key="2">
    <source>
        <dbReference type="EMBL" id="CAG4973733.1"/>
    </source>
</evidence>